<organism evidence="5">
    <name type="scientific">Cyprideis torosa</name>
    <dbReference type="NCBI Taxonomy" id="163714"/>
    <lineage>
        <taxon>Eukaryota</taxon>
        <taxon>Metazoa</taxon>
        <taxon>Ecdysozoa</taxon>
        <taxon>Arthropoda</taxon>
        <taxon>Crustacea</taxon>
        <taxon>Oligostraca</taxon>
        <taxon>Ostracoda</taxon>
        <taxon>Podocopa</taxon>
        <taxon>Podocopida</taxon>
        <taxon>Cytherocopina</taxon>
        <taxon>Cytheroidea</taxon>
        <taxon>Cytherideidae</taxon>
        <taxon>Cyprideis</taxon>
    </lineage>
</organism>
<dbReference type="SMART" id="SM00878">
    <property type="entry name" value="Biotin_carb_C"/>
    <property type="match status" value="1"/>
</dbReference>
<dbReference type="InterPro" id="IPR011054">
    <property type="entry name" value="Rudment_hybrid_motif"/>
</dbReference>
<dbReference type="InterPro" id="IPR050856">
    <property type="entry name" value="Biotin_carboxylase_complex"/>
</dbReference>
<dbReference type="GO" id="GO:0005524">
    <property type="term" value="F:ATP binding"/>
    <property type="evidence" value="ECO:0007669"/>
    <property type="project" value="UniProtKB-KW"/>
</dbReference>
<dbReference type="PANTHER" id="PTHR18866:SF33">
    <property type="entry name" value="METHYLCROTONOYL-COA CARBOXYLASE SUBUNIT ALPHA, MITOCHONDRIAL-RELATED"/>
    <property type="match status" value="1"/>
</dbReference>
<dbReference type="Pfam" id="PF02785">
    <property type="entry name" value="Biotin_carb_C"/>
    <property type="match status" value="1"/>
</dbReference>
<dbReference type="SUPFAM" id="SSF51246">
    <property type="entry name" value="Rudiment single hybrid motif"/>
    <property type="match status" value="1"/>
</dbReference>
<keyword evidence="3" id="KW-0067">ATP-binding</keyword>
<dbReference type="PROSITE" id="PS50979">
    <property type="entry name" value="BC"/>
    <property type="match status" value="1"/>
</dbReference>
<dbReference type="AlphaFoldDB" id="A0A7R8WNB8"/>
<proteinExistence type="predicted"/>
<protein>
    <submittedName>
        <fullName evidence="5">Uncharacterized protein</fullName>
    </submittedName>
</protein>
<dbReference type="GO" id="GO:0004658">
    <property type="term" value="F:propionyl-CoA carboxylase activity"/>
    <property type="evidence" value="ECO:0007669"/>
    <property type="project" value="TreeGrafter"/>
</dbReference>
<gene>
    <name evidence="5" type="ORF">CTOB1V02_LOCUS12816</name>
</gene>
<evidence type="ECO:0000256" key="3">
    <source>
        <dbReference type="ARBA" id="ARBA00022840"/>
    </source>
</evidence>
<keyword evidence="4" id="KW-0092">Biotin</keyword>
<evidence type="ECO:0000256" key="1">
    <source>
        <dbReference type="ARBA" id="ARBA00022598"/>
    </source>
</evidence>
<keyword evidence="2" id="KW-0547">Nucleotide-binding</keyword>
<dbReference type="Gene3D" id="3.30.470.20">
    <property type="entry name" value="ATP-grasp fold, B domain"/>
    <property type="match status" value="1"/>
</dbReference>
<evidence type="ECO:0000256" key="4">
    <source>
        <dbReference type="ARBA" id="ARBA00023267"/>
    </source>
</evidence>
<evidence type="ECO:0000256" key="2">
    <source>
        <dbReference type="ARBA" id="ARBA00022741"/>
    </source>
</evidence>
<feature type="non-terminal residue" evidence="5">
    <location>
        <position position="90"/>
    </location>
</feature>
<dbReference type="InterPro" id="IPR005482">
    <property type="entry name" value="Biotin_COase_C"/>
</dbReference>
<accession>A0A7R8WNB8</accession>
<dbReference type="OrthoDB" id="196847at2759"/>
<dbReference type="GO" id="GO:0005739">
    <property type="term" value="C:mitochondrion"/>
    <property type="evidence" value="ECO:0007669"/>
    <property type="project" value="TreeGrafter"/>
</dbReference>
<name>A0A7R8WNB8_9CRUS</name>
<evidence type="ECO:0000313" key="5">
    <source>
        <dbReference type="EMBL" id="CAD7235000.1"/>
    </source>
</evidence>
<keyword evidence="1" id="KW-0436">Ligase</keyword>
<dbReference type="InterPro" id="IPR011764">
    <property type="entry name" value="Biotin_carboxylation_dom"/>
</dbReference>
<dbReference type="PANTHER" id="PTHR18866">
    <property type="entry name" value="CARBOXYLASE:PYRUVATE/ACETYL-COA/PROPIONYL-COA CARBOXYLASE"/>
    <property type="match status" value="1"/>
</dbReference>
<reference evidence="5" key="1">
    <citation type="submission" date="2020-11" db="EMBL/GenBank/DDBJ databases">
        <authorList>
            <person name="Tran Van P."/>
        </authorList>
    </citation>
    <scope>NUCLEOTIDE SEQUENCE</scope>
</reference>
<sequence length="90" mass="10271">MYGISILSLFVSKKIDWERIDTLKALGRREFFVTSDPDSSPGVRCDSGVTEGSEISIYYDPMICKLVTYGDNRQEAIDRQVQALDQYVIR</sequence>
<dbReference type="EMBL" id="OB670743">
    <property type="protein sequence ID" value="CAD7235000.1"/>
    <property type="molecule type" value="Genomic_DNA"/>
</dbReference>